<evidence type="ECO:0000313" key="2">
    <source>
        <dbReference type="Proteomes" id="UP000265618"/>
    </source>
</evidence>
<evidence type="ECO:0000313" key="1">
    <source>
        <dbReference type="EMBL" id="GCA63753.1"/>
    </source>
</evidence>
<feature type="non-terminal residue" evidence="1">
    <location>
        <position position="1"/>
    </location>
</feature>
<accession>A0A391NZP4</accession>
<protein>
    <submittedName>
        <fullName evidence="1">Uncharacterized protein</fullName>
    </submittedName>
</protein>
<dbReference type="AlphaFoldDB" id="A0A391NZP4"/>
<dbReference type="EMBL" id="BDIP01004912">
    <property type="protein sequence ID" value="GCA63753.1"/>
    <property type="molecule type" value="Genomic_DNA"/>
</dbReference>
<proteinExistence type="predicted"/>
<organism evidence="1 2">
    <name type="scientific">Kipferlia bialata</name>
    <dbReference type="NCBI Taxonomy" id="797122"/>
    <lineage>
        <taxon>Eukaryota</taxon>
        <taxon>Metamonada</taxon>
        <taxon>Carpediemonas-like organisms</taxon>
        <taxon>Kipferlia</taxon>
    </lineage>
</organism>
<sequence>IHNVDMWISLRSISTEL</sequence>
<reference evidence="1 2" key="1">
    <citation type="journal article" date="2018" name="PLoS ONE">
        <title>The draft genome of Kipferlia bialata reveals reductive genome evolution in fornicate parasites.</title>
        <authorList>
            <person name="Tanifuji G."/>
            <person name="Takabayashi S."/>
            <person name="Kume K."/>
            <person name="Takagi M."/>
            <person name="Nakayama T."/>
            <person name="Kamikawa R."/>
            <person name="Inagaki Y."/>
            <person name="Hashimoto T."/>
        </authorList>
    </citation>
    <scope>NUCLEOTIDE SEQUENCE [LARGE SCALE GENOMIC DNA]</scope>
    <source>
        <strain evidence="1">NY0173</strain>
    </source>
</reference>
<name>A0A391NZP4_9EUKA</name>
<keyword evidence="2" id="KW-1185">Reference proteome</keyword>
<gene>
    <name evidence="1" type="ORF">KIPB_011746</name>
</gene>
<dbReference type="Proteomes" id="UP000265618">
    <property type="component" value="Unassembled WGS sequence"/>
</dbReference>
<comment type="caution">
    <text evidence="1">The sequence shown here is derived from an EMBL/GenBank/DDBJ whole genome shotgun (WGS) entry which is preliminary data.</text>
</comment>